<dbReference type="AlphaFoldDB" id="A0A1L8H1F7"/>
<dbReference type="Bgee" id="108710617">
    <property type="expression patterns" value="Expressed in stomach and 1 other cell type or tissue"/>
</dbReference>
<reference evidence="2" key="1">
    <citation type="submission" date="2025-08" db="UniProtKB">
        <authorList>
            <consortium name="RefSeq"/>
        </authorList>
    </citation>
    <scope>IDENTIFICATION</scope>
    <source>
        <strain evidence="2">J_2021</strain>
        <tissue evidence="2">Erythrocytes</tissue>
    </source>
</reference>
<accession>A0A1L8H1F7</accession>
<dbReference type="RefSeq" id="XP_018107221.1">
    <property type="nucleotide sequence ID" value="XM_018251732.2"/>
</dbReference>
<sequence>MAAMILLVAFLGFFVNTLRADEAYQYNDKGCNGETVYHTVNINKEVNIVVFNIYSGKQTSNAVFDYRQNIIAYHMPYRGICIIAHMDIANFPGLGIFERFIQTHRERKEDISRLLKHYEVTNQQVTNLSQFGSAVQGLCWGIPTYWAREDPKPRRVFGAEGCAGIKFLFIHVGLCAGFHLF</sequence>
<dbReference type="OrthoDB" id="8674753at2759"/>
<dbReference type="CTD" id="108710617"/>
<evidence type="ECO:0000313" key="1">
    <source>
        <dbReference type="Proteomes" id="UP000186698"/>
    </source>
</evidence>
<dbReference type="KEGG" id="xla:108710617"/>
<protein>
    <submittedName>
        <fullName evidence="2">Gastrokine-1</fullName>
    </submittedName>
</protein>
<dbReference type="PROSITE" id="PS50869">
    <property type="entry name" value="BRICHOS"/>
    <property type="match status" value="1"/>
</dbReference>
<dbReference type="OMA" id="HMDIANF"/>
<dbReference type="InterPro" id="IPR007084">
    <property type="entry name" value="BRICHOS_dom"/>
</dbReference>
<name>A0A1L8H1F7_XENLA</name>
<proteinExistence type="predicted"/>
<dbReference type="Proteomes" id="UP000186698">
    <property type="component" value="Chromosome 3L"/>
</dbReference>
<dbReference type="Pfam" id="PF04089">
    <property type="entry name" value="BRICHOS"/>
    <property type="match status" value="1"/>
</dbReference>
<dbReference type="PANTHER" id="PTHR16483">
    <property type="entry name" value="GASTROKINE 1"/>
    <property type="match status" value="1"/>
</dbReference>
<dbReference type="GO" id="GO:0005615">
    <property type="term" value="C:extracellular space"/>
    <property type="evidence" value="ECO:0000318"/>
    <property type="project" value="GO_Central"/>
</dbReference>
<dbReference type="PaxDb" id="8355-A0A1L8H1F7"/>
<dbReference type="GeneID" id="108710617"/>
<dbReference type="InterPro" id="IPR051772">
    <property type="entry name" value="Gastrokine"/>
</dbReference>
<gene>
    <name evidence="2" type="primary">LOC108710617</name>
</gene>
<organism evidence="1 2">
    <name type="scientific">Xenopus laevis</name>
    <name type="common">African clawed frog</name>
    <dbReference type="NCBI Taxonomy" id="8355"/>
    <lineage>
        <taxon>Eukaryota</taxon>
        <taxon>Metazoa</taxon>
        <taxon>Chordata</taxon>
        <taxon>Craniata</taxon>
        <taxon>Vertebrata</taxon>
        <taxon>Euteleostomi</taxon>
        <taxon>Amphibia</taxon>
        <taxon>Batrachia</taxon>
        <taxon>Anura</taxon>
        <taxon>Pipoidea</taxon>
        <taxon>Pipidae</taxon>
        <taxon>Xenopodinae</taxon>
        <taxon>Xenopus</taxon>
        <taxon>Xenopus</taxon>
    </lineage>
</organism>
<dbReference type="Gene3D" id="3.30.390.150">
    <property type="match status" value="1"/>
</dbReference>
<keyword evidence="1" id="KW-1185">Reference proteome</keyword>
<dbReference type="GO" id="GO:0042127">
    <property type="term" value="P:regulation of cell population proliferation"/>
    <property type="evidence" value="ECO:0000318"/>
    <property type="project" value="GO_Central"/>
</dbReference>
<evidence type="ECO:0000313" key="2">
    <source>
        <dbReference type="RefSeq" id="XP_018107221.1"/>
    </source>
</evidence>
<dbReference type="SMART" id="SM01039">
    <property type="entry name" value="BRICHOS"/>
    <property type="match status" value="1"/>
</dbReference>